<dbReference type="RefSeq" id="WP_042552794.1">
    <property type="nucleotide sequence ID" value="NZ_JXQW01000008.1"/>
</dbReference>
<name>A0A0D0K6Y8_9PSED</name>
<protein>
    <recommendedName>
        <fullName evidence="4">Acyl-CoA dehydrogenase</fullName>
    </recommendedName>
</protein>
<dbReference type="Proteomes" id="UP000032068">
    <property type="component" value="Unassembled WGS sequence"/>
</dbReference>
<sequence length="119" mass="12668">MSDSHTLGDLVFARNALSALVEQLRADARTDDALVIASVGQVQIHIDAADALLARAGRSASARVEARLAAAEAARLASDLQVELSGQTLPRPTVADDEAPLHQQRRQLGDHYLNGTSFE</sequence>
<evidence type="ECO:0008006" key="4">
    <source>
        <dbReference type="Google" id="ProtNLM"/>
    </source>
</evidence>
<dbReference type="AlphaFoldDB" id="A0A0D0K6Y8"/>
<evidence type="ECO:0000313" key="2">
    <source>
        <dbReference type="EMBL" id="KIQ04386.1"/>
    </source>
</evidence>
<reference evidence="2 3" key="1">
    <citation type="submission" date="2014-12" db="EMBL/GenBank/DDBJ databases">
        <title>16Stimator: statistical estimation of ribosomal gene copy numbers from draft genome assemblies.</title>
        <authorList>
            <person name="Perisin M.A."/>
            <person name="Vetter M."/>
            <person name="Gilbert J.A."/>
            <person name="Bergelson J."/>
        </authorList>
    </citation>
    <scope>NUCLEOTIDE SEQUENCE [LARGE SCALE GENOMIC DNA]</scope>
    <source>
        <strain evidence="2 3">MEJ086</strain>
    </source>
</reference>
<accession>A0A0D0K6Y8</accession>
<dbReference type="OrthoDB" id="6901799at2"/>
<organism evidence="2 3">
    <name type="scientific">Pseudomonas fulva</name>
    <dbReference type="NCBI Taxonomy" id="47880"/>
    <lineage>
        <taxon>Bacteria</taxon>
        <taxon>Pseudomonadati</taxon>
        <taxon>Pseudomonadota</taxon>
        <taxon>Gammaproteobacteria</taxon>
        <taxon>Pseudomonadales</taxon>
        <taxon>Pseudomonadaceae</taxon>
        <taxon>Pseudomonas</taxon>
    </lineage>
</organism>
<gene>
    <name evidence="2" type="ORF">RU08_05435</name>
</gene>
<evidence type="ECO:0000313" key="3">
    <source>
        <dbReference type="Proteomes" id="UP000032068"/>
    </source>
</evidence>
<proteinExistence type="predicted"/>
<dbReference type="EMBL" id="JXQW01000008">
    <property type="protein sequence ID" value="KIQ04386.1"/>
    <property type="molecule type" value="Genomic_DNA"/>
</dbReference>
<feature type="region of interest" description="Disordered" evidence="1">
    <location>
        <begin position="87"/>
        <end position="119"/>
    </location>
</feature>
<comment type="caution">
    <text evidence="2">The sequence shown here is derived from an EMBL/GenBank/DDBJ whole genome shotgun (WGS) entry which is preliminary data.</text>
</comment>
<evidence type="ECO:0000256" key="1">
    <source>
        <dbReference type="SAM" id="MobiDB-lite"/>
    </source>
</evidence>